<dbReference type="Proteomes" id="UP000052022">
    <property type="component" value="Unassembled WGS sequence"/>
</dbReference>
<accession>A0A0P1GE75</accession>
<evidence type="ECO:0000313" key="1">
    <source>
        <dbReference type="EMBL" id="CUH79863.1"/>
    </source>
</evidence>
<dbReference type="RefSeq" id="WP_058290745.1">
    <property type="nucleotide sequence ID" value="NZ_CYSD01000037.1"/>
</dbReference>
<gene>
    <name evidence="1" type="ORF">TRM7557_02613</name>
</gene>
<keyword evidence="2" id="KW-1185">Reference proteome</keyword>
<dbReference type="AlphaFoldDB" id="A0A0P1GE75"/>
<proteinExistence type="predicted"/>
<dbReference type="OrthoDB" id="7874863at2"/>
<name>A0A0P1GE75_9RHOB</name>
<reference evidence="1 2" key="1">
    <citation type="submission" date="2015-09" db="EMBL/GenBank/DDBJ databases">
        <authorList>
            <consortium name="Swine Surveillance"/>
        </authorList>
    </citation>
    <scope>NUCLEOTIDE SEQUENCE [LARGE SCALE GENOMIC DNA]</scope>
    <source>
        <strain evidence="1 2">CECT 7557</strain>
    </source>
</reference>
<organism evidence="1 2">
    <name type="scientific">Tritonibacter multivorans</name>
    <dbReference type="NCBI Taxonomy" id="928856"/>
    <lineage>
        <taxon>Bacteria</taxon>
        <taxon>Pseudomonadati</taxon>
        <taxon>Pseudomonadota</taxon>
        <taxon>Alphaproteobacteria</taxon>
        <taxon>Rhodobacterales</taxon>
        <taxon>Paracoccaceae</taxon>
        <taxon>Tritonibacter</taxon>
    </lineage>
</organism>
<evidence type="ECO:0000313" key="2">
    <source>
        <dbReference type="Proteomes" id="UP000052022"/>
    </source>
</evidence>
<dbReference type="EMBL" id="CYSD01000037">
    <property type="protein sequence ID" value="CUH79863.1"/>
    <property type="molecule type" value="Genomic_DNA"/>
</dbReference>
<sequence>MTPQTTAQEMDQSVLALVREERAKALSPREWKFRLRGHGLSVRDENGTQVLTRLPRGEMIGVLPAEFA</sequence>
<protein>
    <submittedName>
        <fullName evidence="1">Uncharacterized protein</fullName>
    </submittedName>
</protein>